<keyword evidence="1" id="KW-0472">Membrane</keyword>
<gene>
    <name evidence="2" type="ordered locus">Acid_2202</name>
</gene>
<evidence type="ECO:0008006" key="3">
    <source>
        <dbReference type="Google" id="ProtNLM"/>
    </source>
</evidence>
<accession>Q025X7</accession>
<feature type="transmembrane region" description="Helical" evidence="1">
    <location>
        <begin position="472"/>
        <end position="493"/>
    </location>
</feature>
<dbReference type="AlphaFoldDB" id="Q025X7"/>
<name>Q025X7_SOLUE</name>
<feature type="transmembrane region" description="Helical" evidence="1">
    <location>
        <begin position="97"/>
        <end position="117"/>
    </location>
</feature>
<dbReference type="eggNOG" id="COG1807">
    <property type="taxonomic scope" value="Bacteria"/>
</dbReference>
<feature type="transmembrane region" description="Helical" evidence="1">
    <location>
        <begin position="228"/>
        <end position="246"/>
    </location>
</feature>
<sequence precursor="true">MLFLQLFLALAALAICCFAPGFLLVRRLRWSGLEKLCGAIALSLTLLWLAAWGVYVFAPSAQAGAYFGIVALCCAAGAVAWRDAAALFRIPRVRRAVAGYGFVLGWTLLVLGIIRVYSGAIWAGDWLEHFQRTLYFLHHFPRETPIYNDYLLPARPPMMNVLAAIFLGVTADRYEIFQLVFAFLNLLLFLPCCLAIPLVAPVRKVSVAPLAAIFAMNPAVMQNATYTWTKSLTAFFVIFAVYLYLAGWRKRDPVRMTAAFACLASGLLVHYSAGPYVVFFALHYLLVVFRTRKEKWRELAALAAVSGFLVLTWFGWSVAALGTKATFASNTSITPREQEHYEGGNFVKIAGNLFDSFVPAILQDPAKIHLYDQPYTPGMLRDHAFTIYQANVIFSMGAIGGPMVIWFLIQAFRRKGRSAERRFWLWLIGFSVIVGIAVVGERDFFGVGHLTLIPMEVLGLTLLSAQFFRSRVIAFSIIAGCAFDFALGVFFHARLQHLENTAQHRYYAGLSVRDGQFLIGMAGPDSLGGGSWRNWFAKRQPILCNSWLQAEEQYRPGDPALEAARPDFRQAMKEKLDEDQKYFRGWYRDHGGQVGFLGDIAGDNELPSVLLLLAAGGLLWKLREMATQIRGTVRKAYPTGPGKPRSSRGRHK</sequence>
<feature type="transmembrane region" description="Helical" evidence="1">
    <location>
        <begin position="299"/>
        <end position="319"/>
    </location>
</feature>
<organism evidence="2">
    <name type="scientific">Solibacter usitatus (strain Ellin6076)</name>
    <dbReference type="NCBI Taxonomy" id="234267"/>
    <lineage>
        <taxon>Bacteria</taxon>
        <taxon>Pseudomonadati</taxon>
        <taxon>Acidobacteriota</taxon>
        <taxon>Terriglobia</taxon>
        <taxon>Bryobacterales</taxon>
        <taxon>Solibacteraceae</taxon>
        <taxon>Candidatus Solibacter</taxon>
    </lineage>
</organism>
<feature type="transmembrane region" description="Helical" evidence="1">
    <location>
        <begin position="64"/>
        <end position="85"/>
    </location>
</feature>
<dbReference type="HOGENOM" id="CLU_420281_0_0_0"/>
<dbReference type="OrthoDB" id="193506at2"/>
<evidence type="ECO:0000256" key="1">
    <source>
        <dbReference type="SAM" id="Phobius"/>
    </source>
</evidence>
<dbReference type="InParanoid" id="Q025X7"/>
<dbReference type="STRING" id="234267.Acid_2202"/>
<reference evidence="2" key="1">
    <citation type="submission" date="2006-10" db="EMBL/GenBank/DDBJ databases">
        <title>Complete sequence of Solibacter usitatus Ellin6076.</title>
        <authorList>
            <consortium name="US DOE Joint Genome Institute"/>
            <person name="Copeland A."/>
            <person name="Lucas S."/>
            <person name="Lapidus A."/>
            <person name="Barry K."/>
            <person name="Detter J.C."/>
            <person name="Glavina del Rio T."/>
            <person name="Hammon N."/>
            <person name="Israni S."/>
            <person name="Dalin E."/>
            <person name="Tice H."/>
            <person name="Pitluck S."/>
            <person name="Thompson L.S."/>
            <person name="Brettin T."/>
            <person name="Bruce D."/>
            <person name="Han C."/>
            <person name="Tapia R."/>
            <person name="Gilna P."/>
            <person name="Schmutz J."/>
            <person name="Larimer F."/>
            <person name="Land M."/>
            <person name="Hauser L."/>
            <person name="Kyrpides N."/>
            <person name="Mikhailova N."/>
            <person name="Janssen P.H."/>
            <person name="Kuske C.R."/>
            <person name="Richardson P."/>
        </authorList>
    </citation>
    <scope>NUCLEOTIDE SEQUENCE</scope>
    <source>
        <strain evidence="2">Ellin6076</strain>
    </source>
</reference>
<feature type="transmembrane region" description="Helical" evidence="1">
    <location>
        <begin position="387"/>
        <end position="411"/>
    </location>
</feature>
<feature type="transmembrane region" description="Helical" evidence="1">
    <location>
        <begin position="37"/>
        <end position="58"/>
    </location>
</feature>
<dbReference type="KEGG" id="sus:Acid_2202"/>
<evidence type="ECO:0000313" key="2">
    <source>
        <dbReference type="EMBL" id="ABJ83192.1"/>
    </source>
</evidence>
<proteinExistence type="predicted"/>
<protein>
    <recommendedName>
        <fullName evidence="3">Glycosyltransferase RgtA/B/C/D-like domain-containing protein</fullName>
    </recommendedName>
</protein>
<keyword evidence="1" id="KW-0812">Transmembrane</keyword>
<feature type="transmembrane region" description="Helical" evidence="1">
    <location>
        <begin position="258"/>
        <end position="287"/>
    </location>
</feature>
<dbReference type="EMBL" id="CP000473">
    <property type="protein sequence ID" value="ABJ83192.1"/>
    <property type="molecule type" value="Genomic_DNA"/>
</dbReference>
<feature type="transmembrane region" description="Helical" evidence="1">
    <location>
        <begin position="423"/>
        <end position="440"/>
    </location>
</feature>
<keyword evidence="1" id="KW-1133">Transmembrane helix</keyword>
<feature type="transmembrane region" description="Helical" evidence="1">
    <location>
        <begin position="176"/>
        <end position="199"/>
    </location>
</feature>
<feature type="transmembrane region" description="Helical" evidence="1">
    <location>
        <begin position="6"/>
        <end position="25"/>
    </location>
</feature>
<feature type="transmembrane region" description="Helical" evidence="1">
    <location>
        <begin position="446"/>
        <end position="465"/>
    </location>
</feature>